<dbReference type="Gene3D" id="3.90.1150.10">
    <property type="entry name" value="Aspartate Aminotransferase, domain 1"/>
    <property type="match status" value="1"/>
</dbReference>
<accession>K9D2G6</accession>
<keyword evidence="3" id="KW-1185">Reference proteome</keyword>
<dbReference type="PATRIC" id="fig|883163.3.peg.4602"/>
<feature type="region of interest" description="Disordered" evidence="1">
    <location>
        <begin position="1"/>
        <end position="38"/>
    </location>
</feature>
<gene>
    <name evidence="2" type="ORF">HMPREF9718_04560</name>
</gene>
<dbReference type="InterPro" id="IPR015422">
    <property type="entry name" value="PyrdxlP-dep_Trfase_small"/>
</dbReference>
<evidence type="ECO:0000256" key="1">
    <source>
        <dbReference type="SAM" id="MobiDB-lite"/>
    </source>
</evidence>
<evidence type="ECO:0000313" key="3">
    <source>
        <dbReference type="Proteomes" id="UP000009887"/>
    </source>
</evidence>
<organism evidence="2 3">
    <name type="scientific">Sphingobium yanoikuyae ATCC 51230</name>
    <dbReference type="NCBI Taxonomy" id="883163"/>
    <lineage>
        <taxon>Bacteria</taxon>
        <taxon>Pseudomonadati</taxon>
        <taxon>Pseudomonadota</taxon>
        <taxon>Alphaproteobacteria</taxon>
        <taxon>Sphingomonadales</taxon>
        <taxon>Sphingomonadaceae</taxon>
        <taxon>Sphingobium</taxon>
    </lineage>
</organism>
<comment type="caution">
    <text evidence="2">The sequence shown here is derived from an EMBL/GenBank/DDBJ whole genome shotgun (WGS) entry which is preliminary data.</text>
</comment>
<dbReference type="Proteomes" id="UP000009887">
    <property type="component" value="Unassembled WGS sequence"/>
</dbReference>
<proteinExistence type="predicted"/>
<protein>
    <submittedName>
        <fullName evidence="2">Uncharacterized protein</fullName>
    </submittedName>
</protein>
<sequence>MRVGVSLGQARGAWRPRRGQGARDLDNHAELPRNRRDSHVRLMDTPGFNKVAMKRPIRAREHALYRELDVAPDPNSGDAGYYTLLDLLGEGFAEWLLKTVLPPPVDTTALSCHRKSVRRARRRCPILRNADLLGP</sequence>
<dbReference type="EMBL" id="AGZU01000016">
    <property type="protein sequence ID" value="EKU73197.1"/>
    <property type="molecule type" value="Genomic_DNA"/>
</dbReference>
<reference evidence="2 3" key="1">
    <citation type="submission" date="2012-09" db="EMBL/GenBank/DDBJ databases">
        <title>The Genome Sequence of Sphingobium yanoikuyae ATCC 51230.</title>
        <authorList>
            <consortium name="The Broad Institute Genome Sequencing Platform"/>
            <person name="Earl A."/>
            <person name="Ward D."/>
            <person name="Feldgarden M."/>
            <person name="Gevers D."/>
            <person name="Huys G."/>
            <person name="Walker B."/>
            <person name="Young S.K."/>
            <person name="Zeng Q."/>
            <person name="Gargeya S."/>
            <person name="Fitzgerald M."/>
            <person name="Haas B."/>
            <person name="Abouelleil A."/>
            <person name="Alvarado L."/>
            <person name="Arachchi H.M."/>
            <person name="Berlin A.M."/>
            <person name="Chapman S.B."/>
            <person name="Goldberg J."/>
            <person name="Griggs A."/>
            <person name="Gujja S."/>
            <person name="Hansen M."/>
            <person name="Howarth C."/>
            <person name="Imamovic A."/>
            <person name="Larimer J."/>
            <person name="McCowen C."/>
            <person name="Montmayeur A."/>
            <person name="Murphy C."/>
            <person name="Neiman D."/>
            <person name="Pearson M."/>
            <person name="Priest M."/>
            <person name="Roberts A."/>
            <person name="Saif S."/>
            <person name="Shea T."/>
            <person name="Sisk P."/>
            <person name="Sykes S."/>
            <person name="Wortman J."/>
            <person name="Nusbaum C."/>
            <person name="Birren B."/>
        </authorList>
    </citation>
    <scope>NUCLEOTIDE SEQUENCE [LARGE SCALE GENOMIC DNA]</scope>
    <source>
        <strain evidence="2 3">ATCC 51230</strain>
    </source>
</reference>
<dbReference type="AlphaFoldDB" id="K9D2G6"/>
<name>K9D2G6_SPHYA</name>
<dbReference type="HOGENOM" id="CLU_1884473_0_0_5"/>
<evidence type="ECO:0000313" key="2">
    <source>
        <dbReference type="EMBL" id="EKU73197.1"/>
    </source>
</evidence>
<feature type="compositionally biased region" description="Basic and acidic residues" evidence="1">
    <location>
        <begin position="21"/>
        <end position="38"/>
    </location>
</feature>